<dbReference type="Proteomes" id="UP001529275">
    <property type="component" value="Unassembled WGS sequence"/>
</dbReference>
<dbReference type="InterPro" id="IPR004108">
    <property type="entry name" value="Fe_hydrogenase_lsu_C"/>
</dbReference>
<evidence type="ECO:0000313" key="8">
    <source>
        <dbReference type="Proteomes" id="UP001529275"/>
    </source>
</evidence>
<gene>
    <name evidence="7" type="ORF">QUV98_07125</name>
</gene>
<evidence type="ECO:0000256" key="4">
    <source>
        <dbReference type="ARBA" id="ARBA00023014"/>
    </source>
</evidence>
<dbReference type="SUPFAM" id="SSF53920">
    <property type="entry name" value="Fe-only hydrogenase"/>
    <property type="match status" value="1"/>
</dbReference>
<feature type="domain" description="4Fe-4S ferredoxin-type" evidence="5">
    <location>
        <begin position="1"/>
        <end position="32"/>
    </location>
</feature>
<dbReference type="PROSITE" id="PS51656">
    <property type="entry name" value="4FE4S"/>
    <property type="match status" value="1"/>
</dbReference>
<dbReference type="Pfam" id="PF13237">
    <property type="entry name" value="Fer4_10"/>
    <property type="match status" value="1"/>
</dbReference>
<feature type="domain" description="4Fe-4S ferredoxin-type" evidence="5">
    <location>
        <begin position="33"/>
        <end position="61"/>
    </location>
</feature>
<keyword evidence="2" id="KW-0479">Metal-binding</keyword>
<sequence length="388" mass="44587">MKPVIHFLGNHCTSCIKCVKSCPTEAISIINGKVVIDDAHCIHCHVCVQSCQHKQLRIREVNLEKAFQQHEYNIALIPTSILSDFQKFDELKDFVYAIKEFHFDEVVQYSDIEGQLYQQALQDSLNSSQVMLTSFCPTINRLIKQEYPTLIDHLLPYDYPVEIAAKRLREKYKGKDIGIFSLCECVGKLTLAKEPLGKMDSQIDYALSISRMFPHFNKRKGKGKEEMTINADGIKSNVSDLFGDHRLSVMSVEGLSQIRMVLDLIEFDQLKHIQLIALYHCYQGCIGGYYLWNNPFEGRFRIESMVSQCDAPAVALKHNEYFKKRRVNEQKQTFKERMAWFHKVNAILETLPQYDCGSCGFANCRSLAMRIASGEVDDSLCRVKKKVK</sequence>
<feature type="domain" description="4Fe-4S" evidence="6">
    <location>
        <begin position="329"/>
        <end position="388"/>
    </location>
</feature>
<keyword evidence="4" id="KW-0411">Iron-sulfur</keyword>
<dbReference type="Pfam" id="PF04060">
    <property type="entry name" value="FeS"/>
    <property type="match status" value="1"/>
</dbReference>
<reference evidence="7 8" key="2">
    <citation type="submission" date="2023-06" db="EMBL/GenBank/DDBJ databases">
        <authorList>
            <person name="Zeman M."/>
            <person name="Kubasova T."/>
            <person name="Jahodarova E."/>
            <person name="Nykrynova M."/>
            <person name="Rychlik I."/>
        </authorList>
    </citation>
    <scope>NUCLEOTIDE SEQUENCE [LARGE SCALE GENOMIC DNA]</scope>
    <source>
        <strain evidence="7 8">ET341</strain>
    </source>
</reference>
<dbReference type="Gene3D" id="3.30.70.20">
    <property type="match status" value="1"/>
</dbReference>
<evidence type="ECO:0000313" key="7">
    <source>
        <dbReference type="EMBL" id="MDM8196082.1"/>
    </source>
</evidence>
<keyword evidence="8" id="KW-1185">Reference proteome</keyword>
<dbReference type="Gene3D" id="1.10.15.40">
    <property type="entry name" value="Electron transport complex subunit B, putative Fe-S cluster"/>
    <property type="match status" value="1"/>
</dbReference>
<keyword evidence="1" id="KW-0004">4Fe-4S</keyword>
<dbReference type="InterPro" id="IPR017900">
    <property type="entry name" value="4Fe4S_Fe_S_CS"/>
</dbReference>
<dbReference type="EMBL" id="JAUDCK010000022">
    <property type="protein sequence ID" value="MDM8196082.1"/>
    <property type="molecule type" value="Genomic_DNA"/>
</dbReference>
<dbReference type="InterPro" id="IPR017896">
    <property type="entry name" value="4Fe4S_Fe-S-bd"/>
</dbReference>
<dbReference type="Pfam" id="PF02906">
    <property type="entry name" value="Fe_hyd_lg_C"/>
    <property type="match status" value="1"/>
</dbReference>
<evidence type="ECO:0000256" key="1">
    <source>
        <dbReference type="ARBA" id="ARBA00022485"/>
    </source>
</evidence>
<evidence type="ECO:0000256" key="3">
    <source>
        <dbReference type="ARBA" id="ARBA00023004"/>
    </source>
</evidence>
<organism evidence="7 8">
    <name type="scientific">Massilimicrobiota timonensis</name>
    <dbReference type="NCBI Taxonomy" id="1776392"/>
    <lineage>
        <taxon>Bacteria</taxon>
        <taxon>Bacillati</taxon>
        <taxon>Bacillota</taxon>
        <taxon>Erysipelotrichia</taxon>
        <taxon>Erysipelotrichales</taxon>
        <taxon>Erysipelotrichaceae</taxon>
        <taxon>Massilimicrobiota</taxon>
    </lineage>
</organism>
<keyword evidence="3" id="KW-0408">Iron</keyword>
<evidence type="ECO:0000259" key="6">
    <source>
        <dbReference type="PROSITE" id="PS51656"/>
    </source>
</evidence>
<dbReference type="Gene3D" id="3.40.950.10">
    <property type="entry name" value="Fe-only Hydrogenase (Larger Subunit), Chain L, domain 3"/>
    <property type="match status" value="1"/>
</dbReference>
<dbReference type="PROSITE" id="PS51379">
    <property type="entry name" value="4FE4S_FER_2"/>
    <property type="match status" value="2"/>
</dbReference>
<dbReference type="InterPro" id="IPR050395">
    <property type="entry name" value="4Fe4S_Ferredoxin_RnfB"/>
</dbReference>
<dbReference type="PANTHER" id="PTHR43560:SF1">
    <property type="entry name" value="ION-TRANSLOCATING OXIDOREDUCTASE COMPLEX SUBUNIT B"/>
    <property type="match status" value="1"/>
</dbReference>
<protein>
    <submittedName>
        <fullName evidence="7">[Fe-Fe] hydrogenase large subunit C-terminal domain-containing protein</fullName>
    </submittedName>
</protein>
<evidence type="ECO:0000256" key="2">
    <source>
        <dbReference type="ARBA" id="ARBA00022723"/>
    </source>
</evidence>
<dbReference type="InterPro" id="IPR007202">
    <property type="entry name" value="4Fe-4S_dom"/>
</dbReference>
<comment type="caution">
    <text evidence="7">The sequence shown here is derived from an EMBL/GenBank/DDBJ whole genome shotgun (WGS) entry which is preliminary data.</text>
</comment>
<dbReference type="RefSeq" id="WP_289527776.1">
    <property type="nucleotide sequence ID" value="NZ_JAUDCK010000022.1"/>
</dbReference>
<dbReference type="InterPro" id="IPR009016">
    <property type="entry name" value="Fe_hydrogenase"/>
</dbReference>
<dbReference type="PROSITE" id="PS00198">
    <property type="entry name" value="4FE4S_FER_1"/>
    <property type="match status" value="1"/>
</dbReference>
<evidence type="ECO:0000259" key="5">
    <source>
        <dbReference type="PROSITE" id="PS51379"/>
    </source>
</evidence>
<name>A0ABT7UJF3_9FIRM</name>
<dbReference type="SUPFAM" id="SSF54862">
    <property type="entry name" value="4Fe-4S ferredoxins"/>
    <property type="match status" value="1"/>
</dbReference>
<dbReference type="PANTHER" id="PTHR43560">
    <property type="entry name" value="ION-TRANSLOCATING OXIDOREDUCTASE COMPLEX SUBUNIT B"/>
    <property type="match status" value="1"/>
</dbReference>
<proteinExistence type="predicted"/>
<reference evidence="8" key="1">
    <citation type="submission" date="2023-06" db="EMBL/GenBank/DDBJ databases">
        <title>Identification and characterization of horizontal gene transfer across gut microbiota members of farm animals based on homology search.</title>
        <authorList>
            <person name="Zeman M."/>
            <person name="Kubasova T."/>
            <person name="Jahodarova E."/>
            <person name="Nykrynova M."/>
            <person name="Rychlik I."/>
        </authorList>
    </citation>
    <scope>NUCLEOTIDE SEQUENCE [LARGE SCALE GENOMIC DNA]</scope>
    <source>
        <strain evidence="8">ET341</strain>
    </source>
</reference>
<accession>A0ABT7UJF3</accession>